<keyword evidence="4" id="KW-0805">Transcription regulation</keyword>
<keyword evidence="4" id="KW-0010">Activator</keyword>
<evidence type="ECO:0000256" key="2">
    <source>
        <dbReference type="ARBA" id="ARBA00008186"/>
    </source>
</evidence>
<proteinExistence type="inferred from homology"/>
<feature type="compositionally biased region" description="Basic and acidic residues" evidence="5">
    <location>
        <begin position="291"/>
        <end position="302"/>
    </location>
</feature>
<name>A0A1E3PSQ5_9ASCO</name>
<feature type="region of interest" description="Disordered" evidence="5">
    <location>
        <begin position="214"/>
        <end position="254"/>
    </location>
</feature>
<dbReference type="GO" id="GO:0006357">
    <property type="term" value="P:regulation of transcription by RNA polymerase II"/>
    <property type="evidence" value="ECO:0007669"/>
    <property type="project" value="InterPro"/>
</dbReference>
<dbReference type="GO" id="GO:0016592">
    <property type="term" value="C:mediator complex"/>
    <property type="evidence" value="ECO:0007669"/>
    <property type="project" value="InterPro"/>
</dbReference>
<sequence length="375" mass="41729">MSKCNFVDEESIDLSSVPINSEEIEVRLDSLHEIDLRIIELLEAASKSLSLMTEATKKPSSPINTAESKATFEKSSQSYFELLEEVSVSLRKEIKLLNEVSKDKVLPISVDAKAEWVGKAKESEIYTHIDTLLDIKNRIILEEGKMKEKEAPNTEVKIMSVEDTDIKMEDIDSKIINVQPENTGNNDIEMENTQIENNAKRTETETTEMEIDTTGNFNEDLNPQNIKAESPGQDKTEKVQVGNENSEEEKAFGTDYKEFTHDLKRTESTVEPVANVETIEQVTEIASTESATEKENASDEKTMTANTISGSPKPTGLDNGTDGNSNVKETFENNTIIDSSNGNLDEEGISGGISDEENAPNTKEKEEENENYNNI</sequence>
<dbReference type="InterPro" id="IPR019404">
    <property type="entry name" value="Mediator_Med11"/>
</dbReference>
<accession>A0A1E3PSQ5</accession>
<reference evidence="6 7" key="1">
    <citation type="journal article" date="2016" name="Proc. Natl. Acad. Sci. U.S.A.">
        <title>Comparative genomics of biotechnologically important yeasts.</title>
        <authorList>
            <person name="Riley R."/>
            <person name="Haridas S."/>
            <person name="Wolfe K.H."/>
            <person name="Lopes M.R."/>
            <person name="Hittinger C.T."/>
            <person name="Goeker M."/>
            <person name="Salamov A.A."/>
            <person name="Wisecaver J.H."/>
            <person name="Long T.M."/>
            <person name="Calvey C.H."/>
            <person name="Aerts A.L."/>
            <person name="Barry K.W."/>
            <person name="Choi C."/>
            <person name="Clum A."/>
            <person name="Coughlan A.Y."/>
            <person name="Deshpande S."/>
            <person name="Douglass A.P."/>
            <person name="Hanson S.J."/>
            <person name="Klenk H.-P."/>
            <person name="LaButti K.M."/>
            <person name="Lapidus A."/>
            <person name="Lindquist E.A."/>
            <person name="Lipzen A.M."/>
            <person name="Meier-Kolthoff J.P."/>
            <person name="Ohm R.A."/>
            <person name="Otillar R.P."/>
            <person name="Pangilinan J.L."/>
            <person name="Peng Y."/>
            <person name="Rokas A."/>
            <person name="Rosa C.A."/>
            <person name="Scheuner C."/>
            <person name="Sibirny A.A."/>
            <person name="Slot J.C."/>
            <person name="Stielow J.B."/>
            <person name="Sun H."/>
            <person name="Kurtzman C.P."/>
            <person name="Blackwell M."/>
            <person name="Grigoriev I.V."/>
            <person name="Jeffries T.W."/>
        </authorList>
    </citation>
    <scope>NUCLEOTIDE SEQUENCE [LARGE SCALE GENOMIC DNA]</scope>
    <source>
        <strain evidence="6 7">DSM 6958</strain>
    </source>
</reference>
<organism evidence="6 7">
    <name type="scientific">Nadsonia fulvescens var. elongata DSM 6958</name>
    <dbReference type="NCBI Taxonomy" id="857566"/>
    <lineage>
        <taxon>Eukaryota</taxon>
        <taxon>Fungi</taxon>
        <taxon>Dikarya</taxon>
        <taxon>Ascomycota</taxon>
        <taxon>Saccharomycotina</taxon>
        <taxon>Dipodascomycetes</taxon>
        <taxon>Dipodascales</taxon>
        <taxon>Dipodascales incertae sedis</taxon>
        <taxon>Nadsonia</taxon>
    </lineage>
</organism>
<dbReference type="Gene3D" id="1.10.287.3490">
    <property type="match status" value="1"/>
</dbReference>
<comment type="subunit">
    <text evidence="4">Component of the Mediator complex.</text>
</comment>
<keyword evidence="7" id="KW-1185">Reference proteome</keyword>
<comment type="function">
    <text evidence="4">Component of the Mediator complex, a coactivator involved in the regulated transcription of nearly all RNA polymerase II-dependent genes. Mediator functions as a bridge to convey information from gene-specific regulatory proteins to the basal RNA polymerase II transcription machinery. Mediator is recruited to promoters by direct interactions with regulatory proteins and serves as a scaffold for the assembly of a functional pre-initiation complex with RNA polymerase II and the general transcription factors.</text>
</comment>
<dbReference type="GO" id="GO:0003712">
    <property type="term" value="F:transcription coregulator activity"/>
    <property type="evidence" value="ECO:0007669"/>
    <property type="project" value="InterPro"/>
</dbReference>
<dbReference type="Pfam" id="PF10280">
    <property type="entry name" value="Med11"/>
    <property type="match status" value="1"/>
</dbReference>
<dbReference type="STRING" id="857566.A0A1E3PSQ5"/>
<protein>
    <recommendedName>
        <fullName evidence="4">Mediator of RNA polymerase II transcription subunit 11</fullName>
    </recommendedName>
    <alternativeName>
        <fullName evidence="4">Mediator complex subunit 11</fullName>
    </alternativeName>
</protein>
<dbReference type="EMBL" id="KV454406">
    <property type="protein sequence ID" value="ODQ68449.1"/>
    <property type="molecule type" value="Genomic_DNA"/>
</dbReference>
<feature type="region of interest" description="Disordered" evidence="5">
    <location>
        <begin position="284"/>
        <end position="375"/>
    </location>
</feature>
<feature type="compositionally biased region" description="Polar residues" evidence="5">
    <location>
        <begin position="321"/>
        <end position="343"/>
    </location>
</feature>
<gene>
    <name evidence="4" type="primary">MED11</name>
    <name evidence="6" type="ORF">NADFUDRAFT_49089</name>
</gene>
<dbReference type="AlphaFoldDB" id="A0A1E3PSQ5"/>
<evidence type="ECO:0000256" key="5">
    <source>
        <dbReference type="SAM" id="MobiDB-lite"/>
    </source>
</evidence>
<evidence type="ECO:0000313" key="6">
    <source>
        <dbReference type="EMBL" id="ODQ68449.1"/>
    </source>
</evidence>
<evidence type="ECO:0000256" key="1">
    <source>
        <dbReference type="ARBA" id="ARBA00004123"/>
    </source>
</evidence>
<evidence type="ECO:0000313" key="7">
    <source>
        <dbReference type="Proteomes" id="UP000095009"/>
    </source>
</evidence>
<dbReference type="Proteomes" id="UP000095009">
    <property type="component" value="Unassembled WGS sequence"/>
</dbReference>
<feature type="compositionally biased region" description="Polar residues" evidence="5">
    <location>
        <begin position="303"/>
        <end position="312"/>
    </location>
</feature>
<comment type="similarity">
    <text evidence="2 4">Belongs to the Mediator complex subunit 11 family.</text>
</comment>
<keyword evidence="4" id="KW-0804">Transcription</keyword>
<keyword evidence="3 4" id="KW-0539">Nucleus</keyword>
<feature type="compositionally biased region" description="Acidic residues" evidence="5">
    <location>
        <begin position="344"/>
        <end position="358"/>
    </location>
</feature>
<evidence type="ECO:0000256" key="4">
    <source>
        <dbReference type="RuleBase" id="RU364147"/>
    </source>
</evidence>
<feature type="compositionally biased region" description="Polar residues" evidence="5">
    <location>
        <begin position="215"/>
        <end position="227"/>
    </location>
</feature>
<comment type="subcellular location">
    <subcellularLocation>
        <location evidence="1 4">Nucleus</location>
    </subcellularLocation>
</comment>
<dbReference type="OrthoDB" id="5418434at2759"/>
<evidence type="ECO:0000256" key="3">
    <source>
        <dbReference type="ARBA" id="ARBA00023242"/>
    </source>
</evidence>